<protein>
    <submittedName>
        <fullName evidence="1">Uncharacterized protein</fullName>
    </submittedName>
</protein>
<dbReference type="RefSeq" id="WP_326296499.1">
    <property type="nucleotide sequence ID" value="NZ_JAYLLH010000006.1"/>
</dbReference>
<evidence type="ECO:0000313" key="2">
    <source>
        <dbReference type="Proteomes" id="UP001348149"/>
    </source>
</evidence>
<dbReference type="EMBL" id="JAYLLH010000006">
    <property type="protein sequence ID" value="MEC3860864.1"/>
    <property type="molecule type" value="Genomic_DNA"/>
</dbReference>
<name>A0ABU6HEG9_9RHOB</name>
<dbReference type="Proteomes" id="UP001348149">
    <property type="component" value="Unassembled WGS sequence"/>
</dbReference>
<accession>A0ABU6HEG9</accession>
<reference evidence="1 2" key="1">
    <citation type="submission" date="2024-01" db="EMBL/GenBank/DDBJ databases">
        <title>Mesobacterium rodlantinim sp. nov., isolated from shallow sea hydrothermal systems off Kueishantao Island.</title>
        <authorList>
            <person name="Su Z."/>
            <person name="Tang K."/>
        </authorList>
    </citation>
    <scope>NUCLEOTIDE SEQUENCE [LARGE SCALE GENOMIC DNA]</scope>
    <source>
        <strain evidence="1 2">TK19101</strain>
    </source>
</reference>
<comment type="caution">
    <text evidence="1">The sequence shown here is derived from an EMBL/GenBank/DDBJ whole genome shotgun (WGS) entry which is preliminary data.</text>
</comment>
<evidence type="ECO:0000313" key="1">
    <source>
        <dbReference type="EMBL" id="MEC3860864.1"/>
    </source>
</evidence>
<sequence length="272" mass="31348">MSVTEFDPRITFDEDRQIMEADFSNFTFDSTATVNRFYDQIEERIAATGEELWFFLVNLNATRIDTSAWFAYARRGKALNLAHSMGSVRFDASDATRAQIERDANTEAFDPNLFSDRDGALARLESLPSKRRMRIQHDSNYSLGDFVRRISFDDAESIMDVDFSYFTFYTSKDVNDFYDHIEERITETGRKWFFLINYNGCRIEPAAWVSFAHRGKSLNIAASLGSVRYATGSETEADIRLRAETQDFRPNIRNTREEALARITEMKVLVGA</sequence>
<keyword evidence="2" id="KW-1185">Reference proteome</keyword>
<proteinExistence type="predicted"/>
<organism evidence="1 2">
    <name type="scientific">Mesobacterium hydrothermale</name>
    <dbReference type="NCBI Taxonomy" id="3111907"/>
    <lineage>
        <taxon>Bacteria</taxon>
        <taxon>Pseudomonadati</taxon>
        <taxon>Pseudomonadota</taxon>
        <taxon>Alphaproteobacteria</taxon>
        <taxon>Rhodobacterales</taxon>
        <taxon>Roseobacteraceae</taxon>
        <taxon>Mesobacterium</taxon>
    </lineage>
</organism>
<gene>
    <name evidence="1" type="ORF">VK792_06170</name>
</gene>